<accession>A0A3A4R9M5</accession>
<dbReference type="AlphaFoldDB" id="A0A3A4R9M5"/>
<evidence type="ECO:0000313" key="2">
    <source>
        <dbReference type="Proteomes" id="UP000266426"/>
    </source>
</evidence>
<gene>
    <name evidence="1" type="ORF">C4541_05955</name>
</gene>
<evidence type="ECO:0000313" key="1">
    <source>
        <dbReference type="EMBL" id="RJP59477.1"/>
    </source>
</evidence>
<protein>
    <recommendedName>
        <fullName evidence="3">PilZ domain-containing protein</fullName>
    </recommendedName>
</protein>
<name>A0A3A4R9M5_9BACT</name>
<organism evidence="1 2">
    <name type="scientific">Candidatus Auribacter fodinae</name>
    <dbReference type="NCBI Taxonomy" id="2093366"/>
    <lineage>
        <taxon>Bacteria</taxon>
        <taxon>Pseudomonadati</taxon>
        <taxon>Candidatus Auribacterota</taxon>
        <taxon>Candidatus Auribacteria</taxon>
        <taxon>Candidatus Auribacterales</taxon>
        <taxon>Candidatus Auribacteraceae</taxon>
        <taxon>Candidatus Auribacter</taxon>
    </lineage>
</organism>
<proteinExistence type="predicted"/>
<comment type="caution">
    <text evidence="1">The sequence shown here is derived from an EMBL/GenBank/DDBJ whole genome shotgun (WGS) entry which is preliminary data.</text>
</comment>
<evidence type="ECO:0008006" key="3">
    <source>
        <dbReference type="Google" id="ProtNLM"/>
    </source>
</evidence>
<dbReference type="Proteomes" id="UP000266426">
    <property type="component" value="Unassembled WGS sequence"/>
</dbReference>
<reference evidence="1 2" key="1">
    <citation type="journal article" date="2017" name="ISME J.">
        <title>Energy and carbon metabolisms in a deep terrestrial subsurface fluid microbial community.</title>
        <authorList>
            <person name="Momper L."/>
            <person name="Jungbluth S.P."/>
            <person name="Lee M.D."/>
            <person name="Amend J.P."/>
        </authorList>
    </citation>
    <scope>NUCLEOTIDE SEQUENCE [LARGE SCALE GENOMIC DNA]</scope>
    <source>
        <strain evidence="1">SURF_26</strain>
    </source>
</reference>
<sequence length="119" mass="13724">MAQIVKRALKKLSCIKVIQTFKLKQQGVSSTRESKTMNNKPLKSSSYMLHRGGLQCIIDTEFPLFHDIDVRICDDTSNTQHTIVGTVIRCEKLDREKFEIDIFLPEQQRSELSELLELV</sequence>
<dbReference type="EMBL" id="QZJZ01000048">
    <property type="protein sequence ID" value="RJP59477.1"/>
    <property type="molecule type" value="Genomic_DNA"/>
</dbReference>